<dbReference type="InterPro" id="IPR003593">
    <property type="entry name" value="AAA+_ATPase"/>
</dbReference>
<dbReference type="PANTHER" id="PTHR42781">
    <property type="entry name" value="SPERMIDINE/PUTRESCINE IMPORT ATP-BINDING PROTEIN POTA"/>
    <property type="match status" value="1"/>
</dbReference>
<proteinExistence type="inferred from homology"/>
<dbReference type="InterPro" id="IPR050093">
    <property type="entry name" value="ABC_SmlMolc_Importer"/>
</dbReference>
<keyword evidence="7" id="KW-1185">Reference proteome</keyword>
<dbReference type="AlphaFoldDB" id="A0A2N5XMY0"/>
<dbReference type="Gene3D" id="3.40.50.300">
    <property type="entry name" value="P-loop containing nucleotide triphosphate hydrolases"/>
    <property type="match status" value="1"/>
</dbReference>
<evidence type="ECO:0000259" key="5">
    <source>
        <dbReference type="PROSITE" id="PS50893"/>
    </source>
</evidence>
<evidence type="ECO:0000256" key="4">
    <source>
        <dbReference type="ARBA" id="ARBA00022840"/>
    </source>
</evidence>
<dbReference type="InterPro" id="IPR003439">
    <property type="entry name" value="ABC_transporter-like_ATP-bd"/>
</dbReference>
<accession>A0A2N5XMY0</accession>
<dbReference type="PROSITE" id="PS00211">
    <property type="entry name" value="ABC_TRANSPORTER_1"/>
    <property type="match status" value="2"/>
</dbReference>
<dbReference type="SMART" id="SM00382">
    <property type="entry name" value="AAA"/>
    <property type="match status" value="1"/>
</dbReference>
<keyword evidence="4 6" id="KW-0067">ATP-binding</keyword>
<dbReference type="InterPro" id="IPR017871">
    <property type="entry name" value="ABC_transporter-like_CS"/>
</dbReference>
<dbReference type="Pfam" id="PF00005">
    <property type="entry name" value="ABC_tran"/>
    <property type="match status" value="1"/>
</dbReference>
<dbReference type="SUPFAM" id="SSF52540">
    <property type="entry name" value="P-loop containing nucleoside triphosphate hydrolases"/>
    <property type="match status" value="1"/>
</dbReference>
<dbReference type="PANTHER" id="PTHR42781:SF4">
    <property type="entry name" value="SPERMIDINE_PUTRESCINE IMPORT ATP-BINDING PROTEIN POTA"/>
    <property type="match status" value="1"/>
</dbReference>
<dbReference type="Proteomes" id="UP000234881">
    <property type="component" value="Unassembled WGS sequence"/>
</dbReference>
<name>A0A2N5XMY0_9HYPH</name>
<gene>
    <name evidence="6" type="ORF">C0081_17265</name>
</gene>
<dbReference type="EMBL" id="PKUQ01000042">
    <property type="protein sequence ID" value="PLW75853.1"/>
    <property type="molecule type" value="Genomic_DNA"/>
</dbReference>
<evidence type="ECO:0000256" key="3">
    <source>
        <dbReference type="ARBA" id="ARBA00022741"/>
    </source>
</evidence>
<evidence type="ECO:0000313" key="6">
    <source>
        <dbReference type="EMBL" id="PLW75853.1"/>
    </source>
</evidence>
<comment type="similarity">
    <text evidence="1">Belongs to the ABC transporter superfamily.</text>
</comment>
<dbReference type="RefSeq" id="WP_101535094.1">
    <property type="nucleotide sequence ID" value="NZ_PKUQ01000042.1"/>
</dbReference>
<dbReference type="GO" id="GO:0005524">
    <property type="term" value="F:ATP binding"/>
    <property type="evidence" value="ECO:0007669"/>
    <property type="project" value="UniProtKB-KW"/>
</dbReference>
<keyword evidence="2" id="KW-0813">Transport</keyword>
<keyword evidence="3" id="KW-0547">Nucleotide-binding</keyword>
<feature type="domain" description="ABC transporter" evidence="5">
    <location>
        <begin position="10"/>
        <end position="222"/>
    </location>
</feature>
<comment type="caution">
    <text evidence="6">The sequence shown here is derived from an EMBL/GenBank/DDBJ whole genome shotgun (WGS) entry which is preliminary data.</text>
</comment>
<dbReference type="PROSITE" id="PS50893">
    <property type="entry name" value="ABC_TRANSPORTER_2"/>
    <property type="match status" value="1"/>
</dbReference>
<dbReference type="GO" id="GO:0016887">
    <property type="term" value="F:ATP hydrolysis activity"/>
    <property type="evidence" value="ECO:0007669"/>
    <property type="project" value="InterPro"/>
</dbReference>
<sequence length="222" mass="23866">MQRNEQTMDLKLEDVHIALGDATLIDLSLSIGAGEIVTIMGPSGSGKSTLLAYLGGFLPREFKAAGRVLLHGNDVTKMPAEQRHIGILFQDPLLFPHLSVGGNLAFGLTSSVRGRKAREEKVTEALDEINMAGFGARDPATLSGGQKARIALARILLSEPCALLLDEPFSKLDASLRGQMRKHVFERARSRGLPTLLVTHDEEDAKAAGGHVIRLDPLAESV</sequence>
<evidence type="ECO:0000256" key="2">
    <source>
        <dbReference type="ARBA" id="ARBA00022448"/>
    </source>
</evidence>
<dbReference type="OrthoDB" id="9802264at2"/>
<evidence type="ECO:0000313" key="7">
    <source>
        <dbReference type="Proteomes" id="UP000234881"/>
    </source>
</evidence>
<organism evidence="6 7">
    <name type="scientific">Cohaesibacter celericrescens</name>
    <dbReference type="NCBI Taxonomy" id="2067669"/>
    <lineage>
        <taxon>Bacteria</taxon>
        <taxon>Pseudomonadati</taxon>
        <taxon>Pseudomonadota</taxon>
        <taxon>Alphaproteobacteria</taxon>
        <taxon>Hyphomicrobiales</taxon>
        <taxon>Cohaesibacteraceae</taxon>
    </lineage>
</organism>
<reference evidence="6 7" key="1">
    <citation type="submission" date="2018-01" db="EMBL/GenBank/DDBJ databases">
        <title>The draft genome sequence of Cohaesibacter sp. H1304.</title>
        <authorList>
            <person name="Wang N.-N."/>
            <person name="Du Z.-J."/>
        </authorList>
    </citation>
    <scope>NUCLEOTIDE SEQUENCE [LARGE SCALE GENOMIC DNA]</scope>
    <source>
        <strain evidence="6 7">H1304</strain>
    </source>
</reference>
<protein>
    <submittedName>
        <fullName evidence="6">ABC transporter ATP-binding protein</fullName>
    </submittedName>
</protein>
<dbReference type="InterPro" id="IPR027417">
    <property type="entry name" value="P-loop_NTPase"/>
</dbReference>
<evidence type="ECO:0000256" key="1">
    <source>
        <dbReference type="ARBA" id="ARBA00005417"/>
    </source>
</evidence>